<dbReference type="AlphaFoldDB" id="A0A7S0VT24"/>
<keyword evidence="3 4" id="KW-0687">Ribonucleoprotein</keyword>
<dbReference type="GO" id="GO:0006412">
    <property type="term" value="P:translation"/>
    <property type="evidence" value="ECO:0007669"/>
    <property type="project" value="InterPro"/>
</dbReference>
<dbReference type="Gene3D" id="2.30.30.30">
    <property type="match status" value="1"/>
</dbReference>
<reference evidence="7" key="1">
    <citation type="submission" date="2021-01" db="EMBL/GenBank/DDBJ databases">
        <authorList>
            <person name="Corre E."/>
            <person name="Pelletier E."/>
            <person name="Niang G."/>
            <person name="Scheremetjew M."/>
            <person name="Finn R."/>
            <person name="Kale V."/>
            <person name="Holt S."/>
            <person name="Cochrane G."/>
            <person name="Meng A."/>
            <person name="Brown T."/>
            <person name="Cohen L."/>
        </authorList>
    </citation>
    <scope>NUCLEOTIDE SEQUENCE</scope>
    <source>
        <strain evidence="7">CCMP443</strain>
    </source>
</reference>
<dbReference type="PANTHER" id="PTHR12903">
    <property type="entry name" value="MITOCHONDRIAL RIBOSOMAL PROTEIN L24"/>
    <property type="match status" value="1"/>
</dbReference>
<dbReference type="HAMAP" id="MF_01326_B">
    <property type="entry name" value="Ribosomal_uL24_B"/>
    <property type="match status" value="1"/>
</dbReference>
<dbReference type="NCBIfam" id="TIGR01079">
    <property type="entry name" value="rplX_bact"/>
    <property type="match status" value="1"/>
</dbReference>
<name>A0A7S0VT24_9CRYP</name>
<proteinExistence type="inferred from homology"/>
<dbReference type="SUPFAM" id="SSF50104">
    <property type="entry name" value="Translation proteins SH3-like domain"/>
    <property type="match status" value="1"/>
</dbReference>
<dbReference type="PROSITE" id="PS01108">
    <property type="entry name" value="RIBOSOMAL_L24"/>
    <property type="match status" value="1"/>
</dbReference>
<dbReference type="GO" id="GO:0003735">
    <property type="term" value="F:structural constituent of ribosome"/>
    <property type="evidence" value="ECO:0007669"/>
    <property type="project" value="InterPro"/>
</dbReference>
<dbReference type="InterPro" id="IPR005825">
    <property type="entry name" value="Ribosomal_uL24_CS"/>
</dbReference>
<evidence type="ECO:0000256" key="1">
    <source>
        <dbReference type="ARBA" id="ARBA00010618"/>
    </source>
</evidence>
<accession>A0A7S0VT24</accession>
<protein>
    <recommendedName>
        <fullName evidence="6">KOW domain-containing protein</fullName>
    </recommendedName>
</protein>
<keyword evidence="2 4" id="KW-0689">Ribosomal protein</keyword>
<dbReference type="CDD" id="cd06089">
    <property type="entry name" value="KOW_RPL26"/>
    <property type="match status" value="1"/>
</dbReference>
<dbReference type="Pfam" id="PF00467">
    <property type="entry name" value="KOW"/>
    <property type="match status" value="1"/>
</dbReference>
<dbReference type="InterPro" id="IPR005824">
    <property type="entry name" value="KOW"/>
</dbReference>
<dbReference type="InterPro" id="IPR057264">
    <property type="entry name" value="Ribosomal_uL24_C"/>
</dbReference>
<dbReference type="InterPro" id="IPR003256">
    <property type="entry name" value="Ribosomal_uL24"/>
</dbReference>
<comment type="similarity">
    <text evidence="1 4">Belongs to the universal ribosomal protein uL24 family.</text>
</comment>
<dbReference type="InterPro" id="IPR008991">
    <property type="entry name" value="Translation_prot_SH3-like_sf"/>
</dbReference>
<evidence type="ECO:0000256" key="3">
    <source>
        <dbReference type="ARBA" id="ARBA00023274"/>
    </source>
</evidence>
<dbReference type="SMART" id="SM00739">
    <property type="entry name" value="KOW"/>
    <property type="match status" value="1"/>
</dbReference>
<dbReference type="GO" id="GO:0005840">
    <property type="term" value="C:ribosome"/>
    <property type="evidence" value="ECO:0007669"/>
    <property type="project" value="UniProtKB-KW"/>
</dbReference>
<gene>
    <name evidence="7" type="ORF">HTEP1355_LOCUS10884</name>
</gene>
<dbReference type="InterPro" id="IPR041988">
    <property type="entry name" value="Ribosomal_uL24_KOW"/>
</dbReference>
<dbReference type="GO" id="GO:1990904">
    <property type="term" value="C:ribonucleoprotein complex"/>
    <property type="evidence" value="ECO:0007669"/>
    <property type="project" value="UniProtKB-KW"/>
</dbReference>
<feature type="domain" description="KOW" evidence="6">
    <location>
        <begin position="35"/>
        <end position="62"/>
    </location>
</feature>
<dbReference type="EMBL" id="HBFN01018592">
    <property type="protein sequence ID" value="CAD8797243.1"/>
    <property type="molecule type" value="Transcribed_RNA"/>
</dbReference>
<organism evidence="7">
    <name type="scientific">Hemiselmis tepida</name>
    <dbReference type="NCBI Taxonomy" id="464990"/>
    <lineage>
        <taxon>Eukaryota</taxon>
        <taxon>Cryptophyceae</taxon>
        <taxon>Cryptomonadales</taxon>
        <taxon>Hemiselmidaceae</taxon>
        <taxon>Hemiselmis</taxon>
    </lineage>
</organism>
<feature type="region of interest" description="Disordered" evidence="5">
    <location>
        <begin position="1"/>
        <end position="22"/>
    </location>
</feature>
<sequence>MNLMKPAPHRLEAARRGGGRVKKPSELPKVFNVWKIVAGDKVAVISGKEKGKEGKIVRVIRHQHRVIVEGLNLVKKHVKKSGSEPGRVVSQESPIHYSNVMLLDPVTGAPTKVKMGYLEDGSKVRISKKSGAIIPKPDRGGSAEEPPYGPDKDTPGDVVQQATVSAEDAELHAKLKALTISGTITSPVRLRQMVREADREQYVGIKAKWAAELRRFGRDQKLKGLKEAVETLKARRAQVAKANEKP</sequence>
<feature type="region of interest" description="Disordered" evidence="5">
    <location>
        <begin position="128"/>
        <end position="155"/>
    </location>
</feature>
<dbReference type="Pfam" id="PF17136">
    <property type="entry name" value="ribosomal_L24"/>
    <property type="match status" value="1"/>
</dbReference>
<evidence type="ECO:0000256" key="4">
    <source>
        <dbReference type="RuleBase" id="RU003477"/>
    </source>
</evidence>
<evidence type="ECO:0000259" key="6">
    <source>
        <dbReference type="SMART" id="SM00739"/>
    </source>
</evidence>
<dbReference type="GO" id="GO:0003723">
    <property type="term" value="F:RNA binding"/>
    <property type="evidence" value="ECO:0007669"/>
    <property type="project" value="InterPro"/>
</dbReference>
<evidence type="ECO:0000313" key="7">
    <source>
        <dbReference type="EMBL" id="CAD8797243.1"/>
    </source>
</evidence>
<evidence type="ECO:0000256" key="5">
    <source>
        <dbReference type="SAM" id="MobiDB-lite"/>
    </source>
</evidence>
<evidence type="ECO:0000256" key="2">
    <source>
        <dbReference type="ARBA" id="ARBA00022980"/>
    </source>
</evidence>
<dbReference type="InterPro" id="IPR014722">
    <property type="entry name" value="Rib_uL2_dom2"/>
</dbReference>